<dbReference type="PANTHER" id="PTHR30086">
    <property type="entry name" value="ARGININE EXPORTER PROTEIN ARGO"/>
    <property type="match status" value="1"/>
</dbReference>
<organism evidence="7 8">
    <name type="scientific">Arenicella xantha</name>
    <dbReference type="NCBI Taxonomy" id="644221"/>
    <lineage>
        <taxon>Bacteria</taxon>
        <taxon>Pseudomonadati</taxon>
        <taxon>Pseudomonadota</taxon>
        <taxon>Gammaproteobacteria</taxon>
        <taxon>Arenicellales</taxon>
        <taxon>Arenicellaceae</taxon>
        <taxon>Arenicella</taxon>
    </lineage>
</organism>
<dbReference type="FunCoup" id="A0A395JKT3">
    <property type="interactions" value="26"/>
</dbReference>
<feature type="transmembrane region" description="Helical" evidence="6">
    <location>
        <begin position="178"/>
        <end position="196"/>
    </location>
</feature>
<evidence type="ECO:0000256" key="4">
    <source>
        <dbReference type="ARBA" id="ARBA00022989"/>
    </source>
</evidence>
<dbReference type="InterPro" id="IPR001123">
    <property type="entry name" value="LeuE-type"/>
</dbReference>
<dbReference type="EMBL" id="QNRT01000003">
    <property type="protein sequence ID" value="RBP49801.1"/>
    <property type="molecule type" value="Genomic_DNA"/>
</dbReference>
<dbReference type="RefSeq" id="WP_113954797.1">
    <property type="nucleotide sequence ID" value="NZ_QNRT01000003.1"/>
</dbReference>
<evidence type="ECO:0000313" key="7">
    <source>
        <dbReference type="EMBL" id="RBP49801.1"/>
    </source>
</evidence>
<dbReference type="GO" id="GO:0015171">
    <property type="term" value="F:amino acid transmembrane transporter activity"/>
    <property type="evidence" value="ECO:0007669"/>
    <property type="project" value="TreeGrafter"/>
</dbReference>
<name>A0A395JKT3_9GAMM</name>
<dbReference type="GO" id="GO:0033228">
    <property type="term" value="P:cysteine export across plasma membrane"/>
    <property type="evidence" value="ECO:0007669"/>
    <property type="project" value="TreeGrafter"/>
</dbReference>
<accession>A0A395JKT3</accession>
<evidence type="ECO:0000256" key="2">
    <source>
        <dbReference type="ARBA" id="ARBA00022475"/>
    </source>
</evidence>
<dbReference type="PANTHER" id="PTHR30086:SF20">
    <property type="entry name" value="ARGININE EXPORTER PROTEIN ARGO-RELATED"/>
    <property type="match status" value="1"/>
</dbReference>
<proteinExistence type="predicted"/>
<evidence type="ECO:0000256" key="3">
    <source>
        <dbReference type="ARBA" id="ARBA00022692"/>
    </source>
</evidence>
<keyword evidence="8" id="KW-1185">Reference proteome</keyword>
<evidence type="ECO:0000256" key="5">
    <source>
        <dbReference type="ARBA" id="ARBA00023136"/>
    </source>
</evidence>
<gene>
    <name evidence="7" type="ORF">DFR28_103231</name>
</gene>
<feature type="transmembrane region" description="Helical" evidence="6">
    <location>
        <begin position="6"/>
        <end position="26"/>
    </location>
</feature>
<comment type="subcellular location">
    <subcellularLocation>
        <location evidence="1">Cell membrane</location>
        <topology evidence="1">Multi-pass membrane protein</topology>
    </subcellularLocation>
</comment>
<evidence type="ECO:0000256" key="1">
    <source>
        <dbReference type="ARBA" id="ARBA00004651"/>
    </source>
</evidence>
<feature type="transmembrane region" description="Helical" evidence="6">
    <location>
        <begin position="38"/>
        <end position="62"/>
    </location>
</feature>
<protein>
    <submittedName>
        <fullName evidence="7">Threonine/homoserine/homoserine lactone efflux protein</fullName>
    </submittedName>
</protein>
<comment type="caution">
    <text evidence="7">The sequence shown here is derived from an EMBL/GenBank/DDBJ whole genome shotgun (WGS) entry which is preliminary data.</text>
</comment>
<sequence>MELPPAFLLFVISAAFTPGPNNIMIMSSGLNFGTRASLPHFFGICFGFPTMFLAVGFGLGYLFEKYALLHSLIQIAGVLYLFYLAWLIARAAPTKLERHRAAPLSFAQAALFQWVNPKAWIMGTSAIAAYTTVGANVNLQILAMALLFWLMTFPSAGVWLFFGIALKRLLGDPQRQKYFNVAMALLLVGSVIPIVIDLLQAHLG</sequence>
<dbReference type="GO" id="GO:0005886">
    <property type="term" value="C:plasma membrane"/>
    <property type="evidence" value="ECO:0007669"/>
    <property type="project" value="UniProtKB-SubCell"/>
</dbReference>
<keyword evidence="4 6" id="KW-1133">Transmembrane helix</keyword>
<reference evidence="7 8" key="1">
    <citation type="submission" date="2018-06" db="EMBL/GenBank/DDBJ databases">
        <title>Genomic Encyclopedia of Type Strains, Phase IV (KMG-IV): sequencing the most valuable type-strain genomes for metagenomic binning, comparative biology and taxonomic classification.</title>
        <authorList>
            <person name="Goeker M."/>
        </authorList>
    </citation>
    <scope>NUCLEOTIDE SEQUENCE [LARGE SCALE GENOMIC DNA]</scope>
    <source>
        <strain evidence="7 8">DSM 24032</strain>
    </source>
</reference>
<dbReference type="OrthoDB" id="9812084at2"/>
<dbReference type="InParanoid" id="A0A395JKT3"/>
<keyword evidence="2" id="KW-1003">Cell membrane</keyword>
<feature type="transmembrane region" description="Helical" evidence="6">
    <location>
        <begin position="141"/>
        <end position="166"/>
    </location>
</feature>
<evidence type="ECO:0000313" key="8">
    <source>
        <dbReference type="Proteomes" id="UP000253083"/>
    </source>
</evidence>
<evidence type="ECO:0000256" key="6">
    <source>
        <dbReference type="SAM" id="Phobius"/>
    </source>
</evidence>
<dbReference type="Proteomes" id="UP000253083">
    <property type="component" value="Unassembled WGS sequence"/>
</dbReference>
<dbReference type="AlphaFoldDB" id="A0A395JKT3"/>
<keyword evidence="5 6" id="KW-0472">Membrane</keyword>
<keyword evidence="3 6" id="KW-0812">Transmembrane</keyword>
<dbReference type="Pfam" id="PF01810">
    <property type="entry name" value="LysE"/>
    <property type="match status" value="1"/>
</dbReference>
<feature type="transmembrane region" description="Helical" evidence="6">
    <location>
        <begin position="68"/>
        <end position="89"/>
    </location>
</feature>